<evidence type="ECO:0000313" key="3">
    <source>
        <dbReference type="Proteomes" id="UP001066276"/>
    </source>
</evidence>
<name>A0AAV7Q7D1_PLEWA</name>
<organism evidence="2 3">
    <name type="scientific">Pleurodeles waltl</name>
    <name type="common">Iberian ribbed newt</name>
    <dbReference type="NCBI Taxonomy" id="8319"/>
    <lineage>
        <taxon>Eukaryota</taxon>
        <taxon>Metazoa</taxon>
        <taxon>Chordata</taxon>
        <taxon>Craniata</taxon>
        <taxon>Vertebrata</taxon>
        <taxon>Euteleostomi</taxon>
        <taxon>Amphibia</taxon>
        <taxon>Batrachia</taxon>
        <taxon>Caudata</taxon>
        <taxon>Salamandroidea</taxon>
        <taxon>Salamandridae</taxon>
        <taxon>Pleurodelinae</taxon>
        <taxon>Pleurodeles</taxon>
    </lineage>
</organism>
<protein>
    <submittedName>
        <fullName evidence="2">Uncharacterized protein</fullName>
    </submittedName>
</protein>
<dbReference type="Proteomes" id="UP001066276">
    <property type="component" value="Chromosome 6"/>
</dbReference>
<feature type="region of interest" description="Disordered" evidence="1">
    <location>
        <begin position="162"/>
        <end position="187"/>
    </location>
</feature>
<reference evidence="2" key="1">
    <citation type="journal article" date="2022" name="bioRxiv">
        <title>Sequencing and chromosome-scale assembly of the giantPleurodeles waltlgenome.</title>
        <authorList>
            <person name="Brown T."/>
            <person name="Elewa A."/>
            <person name="Iarovenko S."/>
            <person name="Subramanian E."/>
            <person name="Araus A.J."/>
            <person name="Petzold A."/>
            <person name="Susuki M."/>
            <person name="Suzuki K.-i.T."/>
            <person name="Hayashi T."/>
            <person name="Toyoda A."/>
            <person name="Oliveira C."/>
            <person name="Osipova E."/>
            <person name="Leigh N.D."/>
            <person name="Simon A."/>
            <person name="Yun M.H."/>
        </authorList>
    </citation>
    <scope>NUCLEOTIDE SEQUENCE</scope>
    <source>
        <strain evidence="2">20211129_DDA</strain>
        <tissue evidence="2">Liver</tissue>
    </source>
</reference>
<feature type="compositionally biased region" description="Low complexity" evidence="1">
    <location>
        <begin position="29"/>
        <end position="39"/>
    </location>
</feature>
<evidence type="ECO:0000313" key="2">
    <source>
        <dbReference type="EMBL" id="KAJ1134568.1"/>
    </source>
</evidence>
<feature type="compositionally biased region" description="Basic and acidic residues" evidence="1">
    <location>
        <begin position="176"/>
        <end position="187"/>
    </location>
</feature>
<feature type="compositionally biased region" description="Basic and acidic residues" evidence="1">
    <location>
        <begin position="57"/>
        <end position="71"/>
    </location>
</feature>
<accession>A0AAV7Q7D1</accession>
<comment type="caution">
    <text evidence="2">The sequence shown here is derived from an EMBL/GenBank/DDBJ whole genome shotgun (WGS) entry which is preliminary data.</text>
</comment>
<evidence type="ECO:0000256" key="1">
    <source>
        <dbReference type="SAM" id="MobiDB-lite"/>
    </source>
</evidence>
<gene>
    <name evidence="2" type="ORF">NDU88_001019</name>
</gene>
<sequence length="187" mass="19996">MERPRLIESGRGGPELRGPPGRSGGGIGRHPALRVVEGARGARGGEARGRPLARRGLGPEDGLKSEEENRWQRGTAVGEQAKLGKKIKNGKKALQKGSGRTPKTEIKRVKKINVETETAQPRENGGPRGLDPLGAITGAAEEGAQWMGRGGGLLRHCADGPILTPVWGPRSSPRLLRHETVRRSEPE</sequence>
<feature type="region of interest" description="Disordered" evidence="1">
    <location>
        <begin position="1"/>
        <end position="135"/>
    </location>
</feature>
<keyword evidence="3" id="KW-1185">Reference proteome</keyword>
<feature type="compositionally biased region" description="Basic residues" evidence="1">
    <location>
        <begin position="83"/>
        <end position="94"/>
    </location>
</feature>
<proteinExistence type="predicted"/>
<dbReference type="EMBL" id="JANPWB010000010">
    <property type="protein sequence ID" value="KAJ1134568.1"/>
    <property type="molecule type" value="Genomic_DNA"/>
</dbReference>
<feature type="compositionally biased region" description="Gly residues" evidence="1">
    <location>
        <begin position="10"/>
        <end position="28"/>
    </location>
</feature>
<dbReference type="AlphaFoldDB" id="A0AAV7Q7D1"/>